<dbReference type="AlphaFoldDB" id="A0A937LJF8"/>
<sequence length="228" mass="26682">MKFKIFFVTVFTLSLSSSVIPDYKARYSFERDDFSVTGIRELKAVSEGSYSLKFNARTMLVVSLDFESNFEIKNSKLISKNYKVKIRPKSVDRDQSIIYDYENLKINSSGINSWEAKLDQMAFSADPLNAQIQIRLNLINEINEFYINLIEIKTGEIKKNFYTLDGEETCILNGKNYNCVLLKRFRESDNRTTTYYLIPELDYLFYRIVDQIPEGYQKLEIKELLSFG</sequence>
<dbReference type="Proteomes" id="UP000711391">
    <property type="component" value="Unassembled WGS sequence"/>
</dbReference>
<accession>A0A937LJF8</accession>
<protein>
    <recommendedName>
        <fullName evidence="3">DUF3108 domain-containing protein</fullName>
    </recommendedName>
</protein>
<organism evidence="1 2">
    <name type="scientific">SAR86 cluster bacterium</name>
    <dbReference type="NCBI Taxonomy" id="2030880"/>
    <lineage>
        <taxon>Bacteria</taxon>
        <taxon>Pseudomonadati</taxon>
        <taxon>Pseudomonadota</taxon>
        <taxon>Gammaproteobacteria</taxon>
        <taxon>SAR86 cluster</taxon>
    </lineage>
</organism>
<gene>
    <name evidence="1" type="ORF">ISQ64_00345</name>
</gene>
<comment type="caution">
    <text evidence="1">The sequence shown here is derived from an EMBL/GenBank/DDBJ whole genome shotgun (WGS) entry which is preliminary data.</text>
</comment>
<reference evidence="1" key="1">
    <citation type="submission" date="2020-10" db="EMBL/GenBank/DDBJ databases">
        <title>Microbiome of the Black Sea water column analyzed by genome centric metagenomics.</title>
        <authorList>
            <person name="Cabello-Yeves P.J."/>
            <person name="Callieri C."/>
            <person name="Picazo A."/>
            <person name="Mehrshad M."/>
            <person name="Haro-Moreno J.M."/>
            <person name="Roda-Garcia J."/>
            <person name="Dzembekova N."/>
            <person name="Slabakova V."/>
            <person name="Slabakova N."/>
            <person name="Moncheva S."/>
            <person name="Rodriguez-Valera F."/>
        </authorList>
    </citation>
    <scope>NUCLEOTIDE SEQUENCE</scope>
    <source>
        <strain evidence="1">BS307-5m-G50</strain>
    </source>
</reference>
<evidence type="ECO:0000313" key="1">
    <source>
        <dbReference type="EMBL" id="MBL6817839.1"/>
    </source>
</evidence>
<dbReference type="EMBL" id="JADHQD010000001">
    <property type="protein sequence ID" value="MBL6817839.1"/>
    <property type="molecule type" value="Genomic_DNA"/>
</dbReference>
<evidence type="ECO:0008006" key="3">
    <source>
        <dbReference type="Google" id="ProtNLM"/>
    </source>
</evidence>
<evidence type="ECO:0000313" key="2">
    <source>
        <dbReference type="Proteomes" id="UP000711391"/>
    </source>
</evidence>
<proteinExistence type="predicted"/>
<name>A0A937LJF8_9GAMM</name>